<accession>A0A5S9Q7U5</accession>
<evidence type="ECO:0000313" key="3">
    <source>
        <dbReference type="Proteomes" id="UP000441399"/>
    </source>
</evidence>
<dbReference type="EMBL" id="CACSIO010000018">
    <property type="protein sequence ID" value="CAA0113609.1"/>
    <property type="molecule type" value="Genomic_DNA"/>
</dbReference>
<protein>
    <recommendedName>
        <fullName evidence="4">DUF4145 domain-containing protein</fullName>
    </recommendedName>
</protein>
<organism evidence="1 3">
    <name type="scientific">BD1-7 clade bacterium</name>
    <dbReference type="NCBI Taxonomy" id="2029982"/>
    <lineage>
        <taxon>Bacteria</taxon>
        <taxon>Pseudomonadati</taxon>
        <taxon>Pseudomonadota</taxon>
        <taxon>Gammaproteobacteria</taxon>
        <taxon>Cellvibrionales</taxon>
        <taxon>Spongiibacteraceae</taxon>
        <taxon>BD1-7 clade</taxon>
    </lineage>
</organism>
<dbReference type="AlphaFoldDB" id="A0A5S9Q7U5"/>
<evidence type="ECO:0000313" key="1">
    <source>
        <dbReference type="EMBL" id="CAA0113609.1"/>
    </source>
</evidence>
<sequence length="181" mass="20237">MDNLTFIQKLIDTLVWPATALVMLGMLRQPISNIVESVSKLKYKDLEVEITKKDIKKLSPVVNGPHENALDIGNLKYIKSLAEISTTSAITESWQGLEKAIYVLAGVDRRQKGDGFSKVLLSMKETKQISDSTIDLIRKLREIRNTVVHLDSESFSEKDAVGYALSCEQVKSTLTLMKKVP</sequence>
<name>A0A5S9Q7U5_9GAMM</name>
<dbReference type="EMBL" id="CACSIO010000020">
    <property type="protein sequence ID" value="CAA0113741.1"/>
    <property type="molecule type" value="Genomic_DNA"/>
</dbReference>
<keyword evidence="3" id="KW-1185">Reference proteome</keyword>
<evidence type="ECO:0000313" key="2">
    <source>
        <dbReference type="EMBL" id="CAA0113741.1"/>
    </source>
</evidence>
<evidence type="ECO:0008006" key="4">
    <source>
        <dbReference type="Google" id="ProtNLM"/>
    </source>
</evidence>
<dbReference type="Proteomes" id="UP000441399">
    <property type="component" value="Unassembled WGS sequence"/>
</dbReference>
<reference evidence="1 3" key="1">
    <citation type="submission" date="2019-11" db="EMBL/GenBank/DDBJ databases">
        <authorList>
            <person name="Holert J."/>
        </authorList>
    </citation>
    <scope>NUCLEOTIDE SEQUENCE [LARGE SCALE GENOMIC DNA]</scope>
    <source>
        <strain evidence="1">SB11_3</strain>
    </source>
</reference>
<dbReference type="OrthoDB" id="7840545at2"/>
<gene>
    <name evidence="1" type="ORF">OPDIPICF_04746</name>
    <name evidence="2" type="ORF">OPDIPICF_04758</name>
</gene>
<proteinExistence type="predicted"/>